<dbReference type="InterPro" id="IPR037923">
    <property type="entry name" value="HTH-like"/>
</dbReference>
<sequence>MEYMYLHYFTQDPSFPFFIQYGFHDDAMPEHFHHDFFELVIVLNGTATHIVNSEEFFIKKGDVFVFNMDLSHGYKDPHNFKIINIMYKPERLDEICNDIKKSPGYQALFVLEPFFRKKYSFSNTLSLSISSLEYVAELGARINEEYKRKDQGYQTMIYARFMEMVVYLSRQYIIENKLLHDTFVHLAKAILFLEDNYLNPIKLEKLADEAHMSVRHFNRIFKENYGTTPFNCILHLRVNHACSLLKNSNLCIADIALESGFSDSNYFSRQFKKITGITPKEYRARYKLIYSNIDLN</sequence>
<dbReference type="PANTHER" id="PTHR43280:SF28">
    <property type="entry name" value="HTH-TYPE TRANSCRIPTIONAL ACTIVATOR RHAS"/>
    <property type="match status" value="1"/>
</dbReference>
<dbReference type="eggNOG" id="COG4977">
    <property type="taxonomic scope" value="Bacteria"/>
</dbReference>
<dbReference type="SUPFAM" id="SSF51215">
    <property type="entry name" value="Regulatory protein AraC"/>
    <property type="match status" value="1"/>
</dbReference>
<dbReference type="InterPro" id="IPR014710">
    <property type="entry name" value="RmlC-like_jellyroll"/>
</dbReference>
<feature type="domain" description="HTH araC/xylS-type" evidence="4">
    <location>
        <begin position="187"/>
        <end position="285"/>
    </location>
</feature>
<dbReference type="PRINTS" id="PR00032">
    <property type="entry name" value="HTHARAC"/>
</dbReference>
<proteinExistence type="predicted"/>
<gene>
    <name evidence="5" type="ORF">Cpap_3228</name>
</gene>
<dbReference type="Proteomes" id="UP000003860">
    <property type="component" value="Unassembled WGS sequence"/>
</dbReference>
<name>F1TA62_9FIRM</name>
<dbReference type="InterPro" id="IPR020449">
    <property type="entry name" value="Tscrpt_reg_AraC-type_HTH"/>
</dbReference>
<dbReference type="eggNOG" id="COG1917">
    <property type="taxonomic scope" value="Bacteria"/>
</dbReference>
<evidence type="ECO:0000256" key="3">
    <source>
        <dbReference type="ARBA" id="ARBA00023163"/>
    </source>
</evidence>
<dbReference type="InterPro" id="IPR018060">
    <property type="entry name" value="HTH_AraC"/>
</dbReference>
<dbReference type="EMBL" id="ACXX02000003">
    <property type="protein sequence ID" value="EGD48804.1"/>
    <property type="molecule type" value="Genomic_DNA"/>
</dbReference>
<dbReference type="Pfam" id="PF12833">
    <property type="entry name" value="HTH_18"/>
    <property type="match status" value="1"/>
</dbReference>
<dbReference type="InterPro" id="IPR003313">
    <property type="entry name" value="AraC-bd"/>
</dbReference>
<reference evidence="5" key="1">
    <citation type="submission" date="2009-07" db="EMBL/GenBank/DDBJ databases">
        <authorList>
            <consortium name="US DOE Joint Genome Institute (JGI-PGF)"/>
            <person name="Lucas S."/>
            <person name="Copeland A."/>
            <person name="Lapidus A."/>
            <person name="Glavina del Rio T."/>
            <person name="Tice H."/>
            <person name="Bruce D."/>
            <person name="Goodwin L."/>
            <person name="Pitluck S."/>
            <person name="Larimer F."/>
            <person name="Land M.L."/>
            <person name="Mouttaki H."/>
            <person name="He Z."/>
            <person name="Zhou J."/>
            <person name="Hemme C.L."/>
        </authorList>
    </citation>
    <scope>NUCLEOTIDE SEQUENCE</scope>
    <source>
        <strain evidence="5">DSM 2782</strain>
    </source>
</reference>
<evidence type="ECO:0000313" key="6">
    <source>
        <dbReference type="Proteomes" id="UP000003860"/>
    </source>
</evidence>
<keyword evidence="6" id="KW-1185">Reference proteome</keyword>
<dbReference type="Gene3D" id="1.10.10.60">
    <property type="entry name" value="Homeodomain-like"/>
    <property type="match status" value="2"/>
</dbReference>
<dbReference type="OrthoDB" id="9791615at2"/>
<evidence type="ECO:0000259" key="4">
    <source>
        <dbReference type="PROSITE" id="PS01124"/>
    </source>
</evidence>
<dbReference type="InterPro" id="IPR009057">
    <property type="entry name" value="Homeodomain-like_sf"/>
</dbReference>
<keyword evidence="3" id="KW-0804">Transcription</keyword>
<dbReference type="AlphaFoldDB" id="F1TA62"/>
<accession>F1TA62</accession>
<organism evidence="5 6">
    <name type="scientific">Ruminiclostridium papyrosolvens DSM 2782</name>
    <dbReference type="NCBI Taxonomy" id="588581"/>
    <lineage>
        <taxon>Bacteria</taxon>
        <taxon>Bacillati</taxon>
        <taxon>Bacillota</taxon>
        <taxon>Clostridia</taxon>
        <taxon>Eubacteriales</taxon>
        <taxon>Oscillospiraceae</taxon>
        <taxon>Ruminiclostridium</taxon>
    </lineage>
</organism>
<evidence type="ECO:0000256" key="1">
    <source>
        <dbReference type="ARBA" id="ARBA00023015"/>
    </source>
</evidence>
<dbReference type="Gene3D" id="2.60.120.10">
    <property type="entry name" value="Jelly Rolls"/>
    <property type="match status" value="1"/>
</dbReference>
<dbReference type="Pfam" id="PF02311">
    <property type="entry name" value="AraC_binding"/>
    <property type="match status" value="1"/>
</dbReference>
<dbReference type="SUPFAM" id="SSF46689">
    <property type="entry name" value="Homeodomain-like"/>
    <property type="match status" value="2"/>
</dbReference>
<keyword evidence="1" id="KW-0805">Transcription regulation</keyword>
<dbReference type="RefSeq" id="WP_004618086.1">
    <property type="nucleotide sequence ID" value="NZ_ACXX02000003.1"/>
</dbReference>
<comment type="caution">
    <text evidence="5">The sequence shown here is derived from an EMBL/GenBank/DDBJ whole genome shotgun (WGS) entry which is preliminary data.</text>
</comment>
<evidence type="ECO:0000256" key="2">
    <source>
        <dbReference type="ARBA" id="ARBA00023125"/>
    </source>
</evidence>
<dbReference type="PROSITE" id="PS00041">
    <property type="entry name" value="HTH_ARAC_FAMILY_1"/>
    <property type="match status" value="1"/>
</dbReference>
<reference evidence="5" key="2">
    <citation type="submission" date="2011-01" db="EMBL/GenBank/DDBJ databases">
        <title>The Non-contiguous Finished genome of Clostridium papyrosolvens.</title>
        <authorList>
            <person name="Lucas S."/>
            <person name="Copeland A."/>
            <person name="Lapidus A."/>
            <person name="Cheng J.-F."/>
            <person name="Goodwin L."/>
            <person name="Pitluck S."/>
            <person name="Misra M."/>
            <person name="Chertkov O."/>
            <person name="Detter J.C."/>
            <person name="Han C."/>
            <person name="Tapia R."/>
            <person name="Land M."/>
            <person name="Hauser L."/>
            <person name="Kyrpides N."/>
            <person name="Ivanova N."/>
            <person name="Pagani I."/>
            <person name="Mouttaki H."/>
            <person name="He Z."/>
            <person name="Zhou J."/>
            <person name="Hemme C.L."/>
            <person name="Woyke T."/>
        </authorList>
    </citation>
    <scope>NUCLEOTIDE SEQUENCE [LARGE SCALE GENOMIC DNA]</scope>
    <source>
        <strain evidence="5">DSM 2782</strain>
    </source>
</reference>
<dbReference type="PANTHER" id="PTHR43280">
    <property type="entry name" value="ARAC-FAMILY TRANSCRIPTIONAL REGULATOR"/>
    <property type="match status" value="1"/>
</dbReference>
<dbReference type="PROSITE" id="PS01124">
    <property type="entry name" value="HTH_ARAC_FAMILY_2"/>
    <property type="match status" value="1"/>
</dbReference>
<dbReference type="GO" id="GO:0043565">
    <property type="term" value="F:sequence-specific DNA binding"/>
    <property type="evidence" value="ECO:0007669"/>
    <property type="project" value="InterPro"/>
</dbReference>
<dbReference type="STRING" id="588581.Cpap_3228"/>
<dbReference type="InterPro" id="IPR018062">
    <property type="entry name" value="HTH_AraC-typ_CS"/>
</dbReference>
<protein>
    <submittedName>
        <fullName evidence="5">Transcriptional regulator, AraC family</fullName>
    </submittedName>
</protein>
<dbReference type="GO" id="GO:0003700">
    <property type="term" value="F:DNA-binding transcription factor activity"/>
    <property type="evidence" value="ECO:0007669"/>
    <property type="project" value="InterPro"/>
</dbReference>
<dbReference type="SMART" id="SM00342">
    <property type="entry name" value="HTH_ARAC"/>
    <property type="match status" value="1"/>
</dbReference>
<keyword evidence="2" id="KW-0238">DNA-binding</keyword>
<evidence type="ECO:0000313" key="5">
    <source>
        <dbReference type="EMBL" id="EGD48804.1"/>
    </source>
</evidence>